<evidence type="ECO:0000256" key="5">
    <source>
        <dbReference type="ARBA" id="ARBA00022989"/>
    </source>
</evidence>
<keyword evidence="7" id="KW-0788">Thiol protease</keyword>
<keyword evidence="7" id="KW-0378">Hydrolase</keyword>
<gene>
    <name evidence="10" type="ORF">JRQ81_017795</name>
</gene>
<keyword evidence="11" id="KW-1185">Reference proteome</keyword>
<evidence type="ECO:0000256" key="8">
    <source>
        <dbReference type="SAM" id="Phobius"/>
    </source>
</evidence>
<dbReference type="PROSITE" id="PS51257">
    <property type="entry name" value="PROKAR_LIPOPROTEIN"/>
    <property type="match status" value="1"/>
</dbReference>
<dbReference type="GO" id="GO:0004843">
    <property type="term" value="F:cysteine-type deubiquitinase activity"/>
    <property type="evidence" value="ECO:0007669"/>
    <property type="project" value="UniProtKB-UniRule"/>
</dbReference>
<dbReference type="PANTHER" id="PTHR12473:SF18">
    <property type="entry name" value="INACTIVE UBIQUITIN CARBOXYL-TERMINAL HYDROLASE MINDY-4B"/>
    <property type="match status" value="1"/>
</dbReference>
<dbReference type="AlphaFoldDB" id="A0A9Q1B0U7"/>
<comment type="similarity">
    <text evidence="3 7">Belongs to the MINDY deubiquitinase family. FAM188 subfamily.</text>
</comment>
<protein>
    <recommendedName>
        <fullName evidence="7">Ubiquitin carboxyl-terminal hydrolase MINDY</fullName>
        <ecNumber evidence="7">3.4.19.12</ecNumber>
    </recommendedName>
</protein>
<reference evidence="10" key="1">
    <citation type="journal article" date="2023" name="DNA Res.">
        <title>Chromosome-level genome assembly of Phrynocephalus forsythii using third-generation DNA sequencing and Hi-C analysis.</title>
        <authorList>
            <person name="Qi Y."/>
            <person name="Zhao W."/>
            <person name="Zhao Y."/>
            <person name="Niu C."/>
            <person name="Cao S."/>
            <person name="Zhang Y."/>
        </authorList>
    </citation>
    <scope>NUCLEOTIDE SEQUENCE</scope>
    <source>
        <tissue evidence="10">Muscle</tissue>
    </source>
</reference>
<evidence type="ECO:0000256" key="1">
    <source>
        <dbReference type="ARBA" id="ARBA00004141"/>
    </source>
</evidence>
<name>A0A9Q1B0U7_9SAUR</name>
<keyword evidence="6 8" id="KW-0472">Membrane</keyword>
<evidence type="ECO:0000256" key="7">
    <source>
        <dbReference type="RuleBase" id="RU367088"/>
    </source>
</evidence>
<comment type="catalytic activity">
    <reaction evidence="7">
        <text>Thiol-dependent hydrolysis of ester, thioester, amide, peptide and isopeptide bonds formed by the C-terminal Gly of ubiquitin (a 76-residue protein attached to proteins as an intracellular targeting signal).</text>
        <dbReference type="EC" id="3.4.19.12"/>
    </reaction>
</comment>
<dbReference type="EMBL" id="JAPFRF010000008">
    <property type="protein sequence ID" value="KAJ7324775.1"/>
    <property type="molecule type" value="Genomic_DNA"/>
</dbReference>
<dbReference type="InterPro" id="IPR039785">
    <property type="entry name" value="MINY3/4"/>
</dbReference>
<organism evidence="10 11">
    <name type="scientific">Phrynocephalus forsythii</name>
    <dbReference type="NCBI Taxonomy" id="171643"/>
    <lineage>
        <taxon>Eukaryota</taxon>
        <taxon>Metazoa</taxon>
        <taxon>Chordata</taxon>
        <taxon>Craniata</taxon>
        <taxon>Vertebrata</taxon>
        <taxon>Euteleostomi</taxon>
        <taxon>Lepidosauria</taxon>
        <taxon>Squamata</taxon>
        <taxon>Bifurcata</taxon>
        <taxon>Unidentata</taxon>
        <taxon>Episquamata</taxon>
        <taxon>Toxicofera</taxon>
        <taxon>Iguania</taxon>
        <taxon>Acrodonta</taxon>
        <taxon>Agamidae</taxon>
        <taxon>Agaminae</taxon>
        <taxon>Phrynocephalus</taxon>
    </lineage>
</organism>
<dbReference type="GO" id="GO:0071108">
    <property type="term" value="P:protein K48-linked deubiquitination"/>
    <property type="evidence" value="ECO:0007669"/>
    <property type="project" value="InterPro"/>
</dbReference>
<evidence type="ECO:0000313" key="11">
    <source>
        <dbReference type="Proteomes" id="UP001142489"/>
    </source>
</evidence>
<evidence type="ECO:0000313" key="10">
    <source>
        <dbReference type="EMBL" id="KAJ7324775.1"/>
    </source>
</evidence>
<comment type="caution">
    <text evidence="10">The sequence shown here is derived from an EMBL/GenBank/DDBJ whole genome shotgun (WGS) entry which is preliminary data.</text>
</comment>
<dbReference type="Pfam" id="PF25807">
    <property type="entry name" value="Clarin-2"/>
    <property type="match status" value="1"/>
</dbReference>
<dbReference type="PANTHER" id="PTHR12473">
    <property type="entry name" value="UBIQUITIN CARBOXYL-TERMINAL HYDROLASE MINDY-4-RELATED"/>
    <property type="match status" value="1"/>
</dbReference>
<comment type="similarity">
    <text evidence="2">Belongs to the clarin family.</text>
</comment>
<keyword evidence="7" id="KW-0645">Protease</keyword>
<dbReference type="EC" id="3.4.19.12" evidence="7"/>
<sequence length="571" mass="64926">MPAPQKKVVFCIAGVLSFACTLGIAAAVGTQLWVRGRILCKTGALLVNATGQELDKFIGEIQYGLFYGERVRQCGLGGRPFRFSFFPDLFKIIPASIHVSVILFCLALLVFALIGAGFFMYNAFGKPYETWHGPLGLYLWSFVSCWKSVMQKCQDHKLDNKKEDAAAAALATHPLKKSHFPPTIFQSFPKVLTVSSNVGGQPISLEMAKELRQILFGSTLQVFSYEWKRSYFRFHNPYTDLSFALEPDKGGAGAIQMAVQVNIIKYILFVQNKEENLHLQSLCEINQNEQGNALAAAVADILWRAGEGQKATVCLFTSDTHFTPSIDYKVDHFTERVQLFDFFEKETAQQFLYDHIHCMKCEESHGVILFLYSLLLSRTFERLQKDLDFTATHLLQCRLGNFICRQAVLNLILTGRASPHVFNGFQKIETESSMQKVLHGILSRSDVGYLHWSKEEMEHDRSLQVGSMLKTPKLPIWLCNINGIYSVLFSTNRLLLSDWKMEHHFDLYFYNGQPSQKTIAHLTIDTHSHHWEENHHVEDSDPEKRCPSVEMAIRTKWEGAAINWNGAVPFF</sequence>
<dbReference type="GO" id="GO:0006508">
    <property type="term" value="P:proteolysis"/>
    <property type="evidence" value="ECO:0007669"/>
    <property type="project" value="UniProtKB-KW"/>
</dbReference>
<evidence type="ECO:0000256" key="6">
    <source>
        <dbReference type="ARBA" id="ARBA00023136"/>
    </source>
</evidence>
<evidence type="ECO:0000259" key="9">
    <source>
        <dbReference type="SMART" id="SM01174"/>
    </source>
</evidence>
<comment type="subcellular location">
    <subcellularLocation>
        <location evidence="1">Membrane</location>
        <topology evidence="1">Multi-pass membrane protein</topology>
    </subcellularLocation>
</comment>
<dbReference type="Proteomes" id="UP001142489">
    <property type="component" value="Unassembled WGS sequence"/>
</dbReference>
<accession>A0A9Q1B0U7</accession>
<evidence type="ECO:0000256" key="3">
    <source>
        <dbReference type="ARBA" id="ARBA00011074"/>
    </source>
</evidence>
<dbReference type="InterPro" id="IPR026748">
    <property type="entry name" value="Clarin"/>
</dbReference>
<comment type="function">
    <text evidence="7">Hydrolase that can remove 'Lys-48'-linked conjugated ubiquitin from proteins.</text>
</comment>
<dbReference type="GO" id="GO:1990380">
    <property type="term" value="F:K48-linked deubiquitinase activity"/>
    <property type="evidence" value="ECO:0007669"/>
    <property type="project" value="UniProtKB-UniRule"/>
</dbReference>
<dbReference type="OrthoDB" id="10263628at2759"/>
<proteinExistence type="inferred from homology"/>
<dbReference type="InterPro" id="IPR025257">
    <property type="entry name" value="MINDY-3/4_CD"/>
</dbReference>
<keyword evidence="5 8" id="KW-1133">Transmembrane helix</keyword>
<evidence type="ECO:0000256" key="2">
    <source>
        <dbReference type="ARBA" id="ARBA00005787"/>
    </source>
</evidence>
<evidence type="ECO:0000256" key="4">
    <source>
        <dbReference type="ARBA" id="ARBA00022692"/>
    </source>
</evidence>
<feature type="domain" description="Deubiquitinating enzyme MINDY-3/4 conserved" evidence="9">
    <location>
        <begin position="212"/>
        <end position="566"/>
    </location>
</feature>
<dbReference type="SMART" id="SM01174">
    <property type="entry name" value="DUF4205"/>
    <property type="match status" value="1"/>
</dbReference>
<dbReference type="Pfam" id="PF13898">
    <property type="entry name" value="MINDY-3_4_CD"/>
    <property type="match status" value="1"/>
</dbReference>
<feature type="transmembrane region" description="Helical" evidence="8">
    <location>
        <begin position="97"/>
        <end position="121"/>
    </location>
</feature>
<keyword evidence="7" id="KW-0833">Ubl conjugation pathway</keyword>
<keyword evidence="4 8" id="KW-0812">Transmembrane</keyword>